<dbReference type="EMBL" id="VSRR010000480">
    <property type="protein sequence ID" value="MPC16124.1"/>
    <property type="molecule type" value="Genomic_DNA"/>
</dbReference>
<keyword evidence="2" id="KW-1185">Reference proteome</keyword>
<name>A0A5B7D519_PORTR</name>
<dbReference type="AlphaFoldDB" id="A0A5B7D519"/>
<sequence>MTGSTHTSGFYGCIQKLSIGGNVIDNFLSHPLTGVNVIPCPRYSKGRRREAQGLTHTVPIPSNSQFSYFPSFLSPFHLSSSRSSYITLKPSDYHSHFPQSSLTSLPPLLPVSENVYHSTAQLSSSSSLTKKTNVEGAERGHGGAKKSIIWTTHSSNVSTSLPTCLKNGSTVLYRPLPLPLAPPPPPITTTPLHSHPVLAVFAEG</sequence>
<accession>A0A5B7D519</accession>
<comment type="caution">
    <text evidence="1">The sequence shown here is derived from an EMBL/GenBank/DDBJ whole genome shotgun (WGS) entry which is preliminary data.</text>
</comment>
<evidence type="ECO:0000313" key="2">
    <source>
        <dbReference type="Proteomes" id="UP000324222"/>
    </source>
</evidence>
<dbReference type="Proteomes" id="UP000324222">
    <property type="component" value="Unassembled WGS sequence"/>
</dbReference>
<gene>
    <name evidence="1" type="ORF">E2C01_008943</name>
</gene>
<reference evidence="1 2" key="1">
    <citation type="submission" date="2019-05" db="EMBL/GenBank/DDBJ databases">
        <title>Another draft genome of Portunus trituberculatus and its Hox gene families provides insights of decapod evolution.</title>
        <authorList>
            <person name="Jeong J.-H."/>
            <person name="Song I."/>
            <person name="Kim S."/>
            <person name="Choi T."/>
            <person name="Kim D."/>
            <person name="Ryu S."/>
            <person name="Kim W."/>
        </authorList>
    </citation>
    <scope>NUCLEOTIDE SEQUENCE [LARGE SCALE GENOMIC DNA]</scope>
    <source>
        <tissue evidence="1">Muscle</tissue>
    </source>
</reference>
<organism evidence="1 2">
    <name type="scientific">Portunus trituberculatus</name>
    <name type="common">Swimming crab</name>
    <name type="synonym">Neptunus trituberculatus</name>
    <dbReference type="NCBI Taxonomy" id="210409"/>
    <lineage>
        <taxon>Eukaryota</taxon>
        <taxon>Metazoa</taxon>
        <taxon>Ecdysozoa</taxon>
        <taxon>Arthropoda</taxon>
        <taxon>Crustacea</taxon>
        <taxon>Multicrustacea</taxon>
        <taxon>Malacostraca</taxon>
        <taxon>Eumalacostraca</taxon>
        <taxon>Eucarida</taxon>
        <taxon>Decapoda</taxon>
        <taxon>Pleocyemata</taxon>
        <taxon>Brachyura</taxon>
        <taxon>Eubrachyura</taxon>
        <taxon>Portunoidea</taxon>
        <taxon>Portunidae</taxon>
        <taxon>Portuninae</taxon>
        <taxon>Portunus</taxon>
    </lineage>
</organism>
<evidence type="ECO:0000313" key="1">
    <source>
        <dbReference type="EMBL" id="MPC16124.1"/>
    </source>
</evidence>
<protein>
    <submittedName>
        <fullName evidence="1">Uncharacterized protein</fullName>
    </submittedName>
</protein>
<proteinExistence type="predicted"/>
<dbReference type="OrthoDB" id="10055367at2759"/>